<dbReference type="GO" id="GO:0046872">
    <property type="term" value="F:metal ion binding"/>
    <property type="evidence" value="ECO:0007669"/>
    <property type="project" value="UniProtKB-KW"/>
</dbReference>
<dbReference type="PIRSF" id="PIRSF005962">
    <property type="entry name" value="Pept_M20D_amidohydro"/>
    <property type="match status" value="1"/>
</dbReference>
<dbReference type="Proteomes" id="UP000251800">
    <property type="component" value="Unassembled WGS sequence"/>
</dbReference>
<comment type="cofactor">
    <cofactor evidence="2">
        <name>Mn(2+)</name>
        <dbReference type="ChEBI" id="CHEBI:29035"/>
    </cofactor>
    <text evidence="2">The Mn(2+) ion enhances activity.</text>
</comment>
<dbReference type="OrthoDB" id="9777385at2"/>
<dbReference type="Pfam" id="PF07687">
    <property type="entry name" value="M20_dimer"/>
    <property type="match status" value="1"/>
</dbReference>
<dbReference type="AlphaFoldDB" id="A0A363UMK7"/>
<feature type="region of interest" description="Disordered" evidence="3">
    <location>
        <begin position="427"/>
        <end position="467"/>
    </location>
</feature>
<dbReference type="InterPro" id="IPR002933">
    <property type="entry name" value="Peptidase_M20"/>
</dbReference>
<dbReference type="Gene3D" id="3.30.70.360">
    <property type="match status" value="1"/>
</dbReference>
<comment type="caution">
    <text evidence="5">The sequence shown here is derived from an EMBL/GenBank/DDBJ whole genome shotgun (WGS) entry which is preliminary data.</text>
</comment>
<evidence type="ECO:0000259" key="4">
    <source>
        <dbReference type="Pfam" id="PF07687"/>
    </source>
</evidence>
<dbReference type="SUPFAM" id="SSF53187">
    <property type="entry name" value="Zn-dependent exopeptidases"/>
    <property type="match status" value="1"/>
</dbReference>
<sequence>MQQLVLTLIGLSTLISVATANEPRSLIDLYQHLHSHPELSFHEEETAATLAAELERLGFEVTTGVGGHGLVGVLENGEGPTVLLRADMDALPVREQTGKPYASTVTTTDDAGKTVPVMHACGHDVHMTSWVGTARALVEQKAQWAGTLVMIGQPAEERGAGARAMLADGLFERFPRPDFNLAMHVSANLPAGTLGYTTGYALASVDSVDITVYGVGGHGAYPHTTKDPIVLAAQIVTSLQTLVSRVIPPVEPGVVTVGSIHGGTKHNIIPDQVDLQITVRAYSQATRDALIDGIRQIAQGQAQAAGLPEDKWPEVTVQDEHTRSTFNNPQLVDRLVPVFESALGEAQVQAVPAVMGGEDFSEYGLTDPKIPSLIYWMGAVEPRTYQAFQSSGESLPSLHSPFFAPDAPLTIEAGVKAMTAAALELLGEPPAPDDTIAAQPDAGEAETLAAESAASSPAPAEATAAAQ</sequence>
<evidence type="ECO:0000256" key="3">
    <source>
        <dbReference type="SAM" id="MobiDB-lite"/>
    </source>
</evidence>
<feature type="binding site" evidence="2">
    <location>
        <position position="121"/>
    </location>
    <ligand>
        <name>Mn(2+)</name>
        <dbReference type="ChEBI" id="CHEBI:29035"/>
        <label>2</label>
    </ligand>
</feature>
<keyword evidence="2" id="KW-0464">Manganese</keyword>
<keyword evidence="1 5" id="KW-0378">Hydrolase</keyword>
<accession>A0A363UMK7</accession>
<evidence type="ECO:0000256" key="1">
    <source>
        <dbReference type="ARBA" id="ARBA00022801"/>
    </source>
</evidence>
<feature type="binding site" evidence="2">
    <location>
        <position position="399"/>
    </location>
    <ligand>
        <name>Mn(2+)</name>
        <dbReference type="ChEBI" id="CHEBI:29035"/>
        <label>2</label>
    </ligand>
</feature>
<feature type="domain" description="Peptidase M20 dimerisation" evidence="4">
    <location>
        <begin position="206"/>
        <end position="300"/>
    </location>
</feature>
<dbReference type="NCBIfam" id="TIGR01891">
    <property type="entry name" value="amidohydrolases"/>
    <property type="match status" value="1"/>
</dbReference>
<feature type="compositionally biased region" description="Low complexity" evidence="3">
    <location>
        <begin position="445"/>
        <end position="467"/>
    </location>
</feature>
<dbReference type="InterPro" id="IPR017439">
    <property type="entry name" value="Amidohydrolase"/>
</dbReference>
<evidence type="ECO:0000313" key="5">
    <source>
        <dbReference type="EMBL" id="PWN56624.1"/>
    </source>
</evidence>
<gene>
    <name evidence="5" type="ORF">DEH80_07360</name>
</gene>
<evidence type="ECO:0000313" key="6">
    <source>
        <dbReference type="Proteomes" id="UP000251800"/>
    </source>
</evidence>
<dbReference type="EMBL" id="QEQK01000005">
    <property type="protein sequence ID" value="PWN56624.1"/>
    <property type="molecule type" value="Genomic_DNA"/>
</dbReference>
<dbReference type="GO" id="GO:0019877">
    <property type="term" value="P:diaminopimelate biosynthetic process"/>
    <property type="evidence" value="ECO:0007669"/>
    <property type="project" value="UniProtKB-ARBA"/>
</dbReference>
<protein>
    <submittedName>
        <fullName evidence="5">Amidohydrolase</fullName>
    </submittedName>
</protein>
<feature type="binding site" evidence="2">
    <location>
        <position position="184"/>
    </location>
    <ligand>
        <name>Mn(2+)</name>
        <dbReference type="ChEBI" id="CHEBI:29035"/>
        <label>2</label>
    </ligand>
</feature>
<organism evidence="5 6">
    <name type="scientific">Abyssibacter profundi</name>
    <dbReference type="NCBI Taxonomy" id="2182787"/>
    <lineage>
        <taxon>Bacteria</taxon>
        <taxon>Pseudomonadati</taxon>
        <taxon>Pseudomonadota</taxon>
        <taxon>Gammaproteobacteria</taxon>
        <taxon>Chromatiales</taxon>
        <taxon>Oceanococcaceae</taxon>
        <taxon>Abyssibacter</taxon>
    </lineage>
</organism>
<name>A0A363UMK7_9GAMM</name>
<dbReference type="Pfam" id="PF01546">
    <property type="entry name" value="Peptidase_M20"/>
    <property type="match status" value="1"/>
</dbReference>
<dbReference type="InterPro" id="IPR011650">
    <property type="entry name" value="Peptidase_M20_dimer"/>
</dbReference>
<dbReference type="PANTHER" id="PTHR11014:SF63">
    <property type="entry name" value="METALLOPEPTIDASE, PUTATIVE (AFU_ORTHOLOGUE AFUA_6G09600)-RELATED"/>
    <property type="match status" value="1"/>
</dbReference>
<dbReference type="RefSeq" id="WP_109719818.1">
    <property type="nucleotide sequence ID" value="NZ_QEQK01000005.1"/>
</dbReference>
<keyword evidence="6" id="KW-1185">Reference proteome</keyword>
<dbReference type="Gene3D" id="3.40.630.10">
    <property type="entry name" value="Zn peptidases"/>
    <property type="match status" value="1"/>
</dbReference>
<proteinExistence type="predicted"/>
<dbReference type="GO" id="GO:0050118">
    <property type="term" value="F:N-acetyldiaminopimelate deacetylase activity"/>
    <property type="evidence" value="ECO:0007669"/>
    <property type="project" value="UniProtKB-ARBA"/>
</dbReference>
<reference evidence="5 6" key="1">
    <citation type="submission" date="2018-05" db="EMBL/GenBank/DDBJ databases">
        <title>Abyssibacter profundi OUC007T gen. nov., sp. nov, a marine bacterium isolated from seawater of the Mariana Trench.</title>
        <authorList>
            <person name="Zhou S."/>
        </authorList>
    </citation>
    <scope>NUCLEOTIDE SEQUENCE [LARGE SCALE GENOMIC DNA]</scope>
    <source>
        <strain evidence="5 6">OUC007</strain>
    </source>
</reference>
<evidence type="ECO:0000256" key="2">
    <source>
        <dbReference type="PIRSR" id="PIRSR005962-1"/>
    </source>
</evidence>
<feature type="binding site" evidence="2">
    <location>
        <position position="123"/>
    </location>
    <ligand>
        <name>Mn(2+)</name>
        <dbReference type="ChEBI" id="CHEBI:29035"/>
        <label>2</label>
    </ligand>
</feature>
<dbReference type="InterPro" id="IPR036264">
    <property type="entry name" value="Bact_exopeptidase_dim_dom"/>
</dbReference>
<dbReference type="SUPFAM" id="SSF55031">
    <property type="entry name" value="Bacterial exopeptidase dimerisation domain"/>
    <property type="match status" value="1"/>
</dbReference>
<dbReference type="FunFam" id="3.30.70.360:FF:000001">
    <property type="entry name" value="N-acetyldiaminopimelate deacetylase"/>
    <property type="match status" value="1"/>
</dbReference>
<keyword evidence="2" id="KW-0479">Metal-binding</keyword>
<dbReference type="PANTHER" id="PTHR11014">
    <property type="entry name" value="PEPTIDASE M20 FAMILY MEMBER"/>
    <property type="match status" value="1"/>
</dbReference>
<feature type="binding site" evidence="2">
    <location>
        <position position="157"/>
    </location>
    <ligand>
        <name>Mn(2+)</name>
        <dbReference type="ChEBI" id="CHEBI:29035"/>
        <label>2</label>
    </ligand>
</feature>